<dbReference type="EMBL" id="FUXZ01000004">
    <property type="protein sequence ID" value="SKA62889.1"/>
    <property type="molecule type" value="Genomic_DNA"/>
</dbReference>
<keyword evidence="1" id="KW-0812">Transmembrane</keyword>
<sequence>MEYKYPFVSVILPTYNEEKYIKCCIQSLINQTYPLEYMEWIIIDGNSTDRTRDIINEFIDYYPIKLIMNFERKTPISLNMGIKASKGQYIIRFDAHASFPIDYIDKCVRCLKDTSAENVGGWIETRAEGFIGKSIAKMLSSKFGVGASSFRVEKKSGYVDTVPFGAFKREVFDDIGFFNEELLRSEDNDINARIKENGGKVFISEEIHSTYYCRDTIFAVLKQGLQNGNALFWTMRVNPRAMKIRHFIPFLFLLSIVFLPLICFAFPVASWVLKMELVCYFLLDFYYSFVEGDRKQGFVTVWLFFLFHISYGIGSFLGLVNIKIY</sequence>
<dbReference type="CDD" id="cd02525">
    <property type="entry name" value="Succinoglycan_BP_ExoA"/>
    <property type="match status" value="1"/>
</dbReference>
<evidence type="ECO:0000313" key="3">
    <source>
        <dbReference type="EMBL" id="SKA62889.1"/>
    </source>
</evidence>
<dbReference type="InterPro" id="IPR001173">
    <property type="entry name" value="Glyco_trans_2-like"/>
</dbReference>
<organism evidence="3 4">
    <name type="scientific">Eubacterium uniforme</name>
    <dbReference type="NCBI Taxonomy" id="39495"/>
    <lineage>
        <taxon>Bacteria</taxon>
        <taxon>Bacillati</taxon>
        <taxon>Bacillota</taxon>
        <taxon>Clostridia</taxon>
        <taxon>Eubacteriales</taxon>
        <taxon>Eubacteriaceae</taxon>
        <taxon>Eubacterium</taxon>
    </lineage>
</organism>
<dbReference type="Pfam" id="PF00535">
    <property type="entry name" value="Glycos_transf_2"/>
    <property type="match status" value="1"/>
</dbReference>
<keyword evidence="4" id="KW-1185">Reference proteome</keyword>
<dbReference type="GO" id="GO:0016740">
    <property type="term" value="F:transferase activity"/>
    <property type="evidence" value="ECO:0007669"/>
    <property type="project" value="UniProtKB-KW"/>
</dbReference>
<name>A0A1T4VD23_9FIRM</name>
<keyword evidence="1" id="KW-0472">Membrane</keyword>
<dbReference type="AlphaFoldDB" id="A0A1T4VD23"/>
<reference evidence="3 4" key="1">
    <citation type="submission" date="2017-02" db="EMBL/GenBank/DDBJ databases">
        <authorList>
            <person name="Peterson S.W."/>
        </authorList>
    </citation>
    <scope>NUCLEOTIDE SEQUENCE [LARGE SCALE GENOMIC DNA]</scope>
    <source>
        <strain evidence="3 4">ATCC 35992</strain>
    </source>
</reference>
<dbReference type="PANTHER" id="PTHR22916">
    <property type="entry name" value="GLYCOSYLTRANSFERASE"/>
    <property type="match status" value="1"/>
</dbReference>
<dbReference type="OrthoDB" id="9771846at2"/>
<accession>A0A1T4VD23</accession>
<dbReference type="Gene3D" id="3.90.550.10">
    <property type="entry name" value="Spore Coat Polysaccharide Biosynthesis Protein SpsA, Chain A"/>
    <property type="match status" value="1"/>
</dbReference>
<dbReference type="RefSeq" id="WP_078765608.1">
    <property type="nucleotide sequence ID" value="NZ_FUXZ01000004.1"/>
</dbReference>
<keyword evidence="1" id="KW-1133">Transmembrane helix</keyword>
<feature type="transmembrane region" description="Helical" evidence="1">
    <location>
        <begin position="250"/>
        <end position="273"/>
    </location>
</feature>
<feature type="domain" description="Glycosyltransferase 2-like" evidence="2">
    <location>
        <begin position="9"/>
        <end position="175"/>
    </location>
</feature>
<feature type="transmembrane region" description="Helical" evidence="1">
    <location>
        <begin position="301"/>
        <end position="322"/>
    </location>
</feature>
<dbReference type="STRING" id="39495.SAMN02745111_00720"/>
<keyword evidence="3" id="KW-0808">Transferase</keyword>
<proteinExistence type="predicted"/>
<evidence type="ECO:0000256" key="1">
    <source>
        <dbReference type="SAM" id="Phobius"/>
    </source>
</evidence>
<evidence type="ECO:0000313" key="4">
    <source>
        <dbReference type="Proteomes" id="UP000190814"/>
    </source>
</evidence>
<dbReference type="PANTHER" id="PTHR22916:SF71">
    <property type="entry name" value="GLYCOSYL TRANSFERASE"/>
    <property type="match status" value="1"/>
</dbReference>
<dbReference type="InterPro" id="IPR029044">
    <property type="entry name" value="Nucleotide-diphossugar_trans"/>
</dbReference>
<protein>
    <submittedName>
        <fullName evidence="3">Glycosyl transferase family 2</fullName>
    </submittedName>
</protein>
<gene>
    <name evidence="3" type="ORF">SAMN02745111_00720</name>
</gene>
<dbReference type="SUPFAM" id="SSF53448">
    <property type="entry name" value="Nucleotide-diphospho-sugar transferases"/>
    <property type="match status" value="1"/>
</dbReference>
<dbReference type="Proteomes" id="UP000190814">
    <property type="component" value="Unassembled WGS sequence"/>
</dbReference>
<evidence type="ECO:0000259" key="2">
    <source>
        <dbReference type="Pfam" id="PF00535"/>
    </source>
</evidence>